<evidence type="ECO:0000313" key="1">
    <source>
        <dbReference type="EMBL" id="KAJ0040416.1"/>
    </source>
</evidence>
<proteinExistence type="predicted"/>
<accession>A0ACC0YPT4</accession>
<gene>
    <name evidence="1" type="ORF">Pint_27405</name>
</gene>
<dbReference type="Proteomes" id="UP001163603">
    <property type="component" value="Chromosome 5"/>
</dbReference>
<evidence type="ECO:0000313" key="2">
    <source>
        <dbReference type="Proteomes" id="UP001163603"/>
    </source>
</evidence>
<reference evidence="2" key="1">
    <citation type="journal article" date="2023" name="G3 (Bethesda)">
        <title>Genome assembly and association tests identify interacting loci associated with vigor, precocity, and sex in interspecific pistachio rootstocks.</title>
        <authorList>
            <person name="Palmer W."/>
            <person name="Jacygrad E."/>
            <person name="Sagayaradj S."/>
            <person name="Cavanaugh K."/>
            <person name="Han R."/>
            <person name="Bertier L."/>
            <person name="Beede B."/>
            <person name="Kafkas S."/>
            <person name="Golino D."/>
            <person name="Preece J."/>
            <person name="Michelmore R."/>
        </authorList>
    </citation>
    <scope>NUCLEOTIDE SEQUENCE [LARGE SCALE GENOMIC DNA]</scope>
</reference>
<dbReference type="EMBL" id="CM047740">
    <property type="protein sequence ID" value="KAJ0040416.1"/>
    <property type="molecule type" value="Genomic_DNA"/>
</dbReference>
<keyword evidence="2" id="KW-1185">Reference proteome</keyword>
<sequence length="144" mass="16438">MFTHFTDIINALKSLGKFDSNSELVRKILRSPPRSGEAKVTAIQEAKDLKRGPLEELLGSLMTHELTMKNGEEEDDTRRTGALKASTKDETDDEEEESEDDEESAMITRKFKRLVPSQEERFLQKASMRDSTRGEPPARRNRNL</sequence>
<comment type="caution">
    <text evidence="1">The sequence shown here is derived from an EMBL/GenBank/DDBJ whole genome shotgun (WGS) entry which is preliminary data.</text>
</comment>
<protein>
    <submittedName>
        <fullName evidence="1">Uncharacterized protein</fullName>
    </submittedName>
</protein>
<organism evidence="1 2">
    <name type="scientific">Pistacia integerrima</name>
    <dbReference type="NCBI Taxonomy" id="434235"/>
    <lineage>
        <taxon>Eukaryota</taxon>
        <taxon>Viridiplantae</taxon>
        <taxon>Streptophyta</taxon>
        <taxon>Embryophyta</taxon>
        <taxon>Tracheophyta</taxon>
        <taxon>Spermatophyta</taxon>
        <taxon>Magnoliopsida</taxon>
        <taxon>eudicotyledons</taxon>
        <taxon>Gunneridae</taxon>
        <taxon>Pentapetalae</taxon>
        <taxon>rosids</taxon>
        <taxon>malvids</taxon>
        <taxon>Sapindales</taxon>
        <taxon>Anacardiaceae</taxon>
        <taxon>Pistacia</taxon>
    </lineage>
</organism>
<name>A0ACC0YPT4_9ROSI</name>